<keyword evidence="2" id="KW-0808">Transferase</keyword>
<keyword evidence="1" id="KW-0489">Methyltransferase</keyword>
<dbReference type="SUPFAM" id="SSF53335">
    <property type="entry name" value="S-adenosyl-L-methionine-dependent methyltransferases"/>
    <property type="match status" value="1"/>
</dbReference>
<evidence type="ECO:0000313" key="5">
    <source>
        <dbReference type="Proteomes" id="UP000031014"/>
    </source>
</evidence>
<dbReference type="STRING" id="1321606.SAMD00020551_4886"/>
<evidence type="ECO:0000256" key="2">
    <source>
        <dbReference type="ARBA" id="ARBA00022679"/>
    </source>
</evidence>
<proteinExistence type="predicted"/>
<dbReference type="Proteomes" id="UP000031014">
    <property type="component" value="Unassembled WGS sequence"/>
</dbReference>
<keyword evidence="5" id="KW-1185">Reference proteome</keyword>
<keyword evidence="3" id="KW-0680">Restriction system</keyword>
<dbReference type="GO" id="GO:0032259">
    <property type="term" value="P:methylation"/>
    <property type="evidence" value="ECO:0007669"/>
    <property type="project" value="UniProtKB-KW"/>
</dbReference>
<organism evidence="4 5">
    <name type="scientific">Mesobacillus selenatarsenatis (strain DSM 18680 / JCM 14380 / FERM P-15431 / SF-1)</name>
    <dbReference type="NCBI Taxonomy" id="1321606"/>
    <lineage>
        <taxon>Bacteria</taxon>
        <taxon>Bacillati</taxon>
        <taxon>Bacillota</taxon>
        <taxon>Bacilli</taxon>
        <taxon>Bacillales</taxon>
        <taxon>Bacillaceae</taxon>
        <taxon>Mesobacillus</taxon>
    </lineage>
</organism>
<accession>A0A0A8XET1</accession>
<evidence type="ECO:0000256" key="1">
    <source>
        <dbReference type="ARBA" id="ARBA00022603"/>
    </source>
</evidence>
<dbReference type="Pfam" id="PF00145">
    <property type="entry name" value="DNA_methylase"/>
    <property type="match status" value="1"/>
</dbReference>
<sequence>MNLKLKKVYSVSKKGKPEKPRLFLQHLVCEAAGFTYKEELFISIDESEEEIVLQNFPFNDSNKVFSVHVASRKSRLSGKERPLVDTAGDKYAFLDINQKIEVNVYRKGNKGQVVIRPLEYQLFKNNTTPSPKDSRICVLSVCAGSGVGTAALVDTNYFSAVQEIELEEDSAEVLLHNFPNSTIFNGDLRDCNEVSEVDMAFVTLPCTEHSNLGYQEGNIMNDLVIATSKIIKSSRASVLFSENVPGFYQSQAWLDLKG</sequence>
<dbReference type="InterPro" id="IPR001525">
    <property type="entry name" value="C5_MeTfrase"/>
</dbReference>
<dbReference type="EMBL" id="BASE01000136">
    <property type="protein sequence ID" value="GAM16656.1"/>
    <property type="molecule type" value="Genomic_DNA"/>
</dbReference>
<gene>
    <name evidence="4" type="ORF">SAMD00020551_4886</name>
</gene>
<evidence type="ECO:0000256" key="3">
    <source>
        <dbReference type="ARBA" id="ARBA00022747"/>
    </source>
</evidence>
<dbReference type="Gene3D" id="3.40.50.150">
    <property type="entry name" value="Vaccinia Virus protein VP39"/>
    <property type="match status" value="1"/>
</dbReference>
<dbReference type="GO" id="GO:0008168">
    <property type="term" value="F:methyltransferase activity"/>
    <property type="evidence" value="ECO:0007669"/>
    <property type="project" value="UniProtKB-KW"/>
</dbReference>
<dbReference type="GO" id="GO:0009307">
    <property type="term" value="P:DNA restriction-modification system"/>
    <property type="evidence" value="ECO:0007669"/>
    <property type="project" value="UniProtKB-KW"/>
</dbReference>
<evidence type="ECO:0000313" key="4">
    <source>
        <dbReference type="EMBL" id="GAM16656.1"/>
    </source>
</evidence>
<dbReference type="AlphaFoldDB" id="A0A0A8XET1"/>
<protein>
    <submittedName>
        <fullName evidence="4">Uncharacterized protein</fullName>
    </submittedName>
</protein>
<dbReference type="InterPro" id="IPR029063">
    <property type="entry name" value="SAM-dependent_MTases_sf"/>
</dbReference>
<name>A0A0A8XET1_MESS1</name>
<comment type="caution">
    <text evidence="4">The sequence shown here is derived from an EMBL/GenBank/DDBJ whole genome shotgun (WGS) entry which is preliminary data.</text>
</comment>
<reference evidence="4 5" key="1">
    <citation type="submission" date="2013-06" db="EMBL/GenBank/DDBJ databases">
        <title>Whole genome shotgun sequence of Bacillus selenatarsenatis SF-1.</title>
        <authorList>
            <person name="Kuroda M."/>
            <person name="Sei K."/>
            <person name="Yamashita M."/>
            <person name="Ike M."/>
        </authorList>
    </citation>
    <scope>NUCLEOTIDE SEQUENCE [LARGE SCALE GENOMIC DNA]</scope>
    <source>
        <strain evidence="4 5">SF-1</strain>
    </source>
</reference>